<evidence type="ECO:0000256" key="2">
    <source>
        <dbReference type="ARBA" id="ARBA00022448"/>
    </source>
</evidence>
<dbReference type="Pfam" id="PF00005">
    <property type="entry name" value="ABC_tran"/>
    <property type="match status" value="1"/>
</dbReference>
<keyword evidence="4 6" id="KW-0067">ATP-binding</keyword>
<dbReference type="SUPFAM" id="SSF52540">
    <property type="entry name" value="P-loop containing nucleoside triphosphate hydrolases"/>
    <property type="match status" value="1"/>
</dbReference>
<dbReference type="InterPro" id="IPR017871">
    <property type="entry name" value="ABC_transporter-like_CS"/>
</dbReference>
<dbReference type="PROSITE" id="PS50893">
    <property type="entry name" value="ABC_TRANSPORTER_2"/>
    <property type="match status" value="1"/>
</dbReference>
<dbReference type="RefSeq" id="WP_246914577.1">
    <property type="nucleotide sequence ID" value="NZ_JALJRB010000037.1"/>
</dbReference>
<dbReference type="Proteomes" id="UP001165427">
    <property type="component" value="Unassembled WGS sequence"/>
</dbReference>
<dbReference type="PANTHER" id="PTHR42734:SF17">
    <property type="entry name" value="METAL TRANSPORT SYSTEM ATP-BINDING PROTEIN TM_0124-RELATED"/>
    <property type="match status" value="1"/>
</dbReference>
<evidence type="ECO:0000259" key="5">
    <source>
        <dbReference type="PROSITE" id="PS50893"/>
    </source>
</evidence>
<dbReference type="Gene3D" id="3.40.50.300">
    <property type="entry name" value="P-loop containing nucleotide triphosphate hydrolases"/>
    <property type="match status" value="1"/>
</dbReference>
<name>A0AA41R8H5_9BACT</name>
<keyword evidence="7" id="KW-1185">Reference proteome</keyword>
<dbReference type="FunFam" id="3.40.50.300:FF:000134">
    <property type="entry name" value="Iron-enterobactin ABC transporter ATP-binding protein"/>
    <property type="match status" value="1"/>
</dbReference>
<dbReference type="InterPro" id="IPR003593">
    <property type="entry name" value="AAA+_ATPase"/>
</dbReference>
<evidence type="ECO:0000256" key="4">
    <source>
        <dbReference type="ARBA" id="ARBA00022840"/>
    </source>
</evidence>
<organism evidence="6 7">
    <name type="scientific">Desulfatitalea alkaliphila</name>
    <dbReference type="NCBI Taxonomy" id="2929485"/>
    <lineage>
        <taxon>Bacteria</taxon>
        <taxon>Pseudomonadati</taxon>
        <taxon>Thermodesulfobacteriota</taxon>
        <taxon>Desulfobacteria</taxon>
        <taxon>Desulfobacterales</taxon>
        <taxon>Desulfosarcinaceae</taxon>
        <taxon>Desulfatitalea</taxon>
    </lineage>
</organism>
<dbReference type="PANTHER" id="PTHR42734">
    <property type="entry name" value="METAL TRANSPORT SYSTEM ATP-BINDING PROTEIN TM_0124-RELATED"/>
    <property type="match status" value="1"/>
</dbReference>
<dbReference type="GO" id="GO:0016887">
    <property type="term" value="F:ATP hydrolysis activity"/>
    <property type="evidence" value="ECO:0007669"/>
    <property type="project" value="InterPro"/>
</dbReference>
<dbReference type="InterPro" id="IPR050153">
    <property type="entry name" value="Metal_Ion_Import_ABC"/>
</dbReference>
<protein>
    <submittedName>
        <fullName evidence="6">ABC transporter ATP-binding protein</fullName>
    </submittedName>
</protein>
<proteinExistence type="inferred from homology"/>
<dbReference type="AlphaFoldDB" id="A0AA41R8H5"/>
<comment type="similarity">
    <text evidence="1">Belongs to the ABC transporter superfamily.</text>
</comment>
<keyword evidence="2" id="KW-0813">Transport</keyword>
<dbReference type="GO" id="GO:0005524">
    <property type="term" value="F:ATP binding"/>
    <property type="evidence" value="ECO:0007669"/>
    <property type="project" value="UniProtKB-KW"/>
</dbReference>
<evidence type="ECO:0000313" key="7">
    <source>
        <dbReference type="Proteomes" id="UP001165427"/>
    </source>
</evidence>
<dbReference type="PROSITE" id="PS00211">
    <property type="entry name" value="ABC_TRANSPORTER_1"/>
    <property type="match status" value="1"/>
</dbReference>
<evidence type="ECO:0000256" key="3">
    <source>
        <dbReference type="ARBA" id="ARBA00022741"/>
    </source>
</evidence>
<gene>
    <name evidence="6" type="ORF">MRX98_20460</name>
</gene>
<keyword evidence="3" id="KW-0547">Nucleotide-binding</keyword>
<reference evidence="6" key="1">
    <citation type="submission" date="2022-04" db="EMBL/GenBank/DDBJ databases">
        <title>Desulfatitalea alkaliphila sp. nov., a novel anaerobic sulfate-reducing bacterium isolated from terrestrial mud volcano, Taman Peninsula, Russia.</title>
        <authorList>
            <person name="Khomyakova M.A."/>
            <person name="Merkel A.Y."/>
            <person name="Slobodkin A.I."/>
        </authorList>
    </citation>
    <scope>NUCLEOTIDE SEQUENCE</scope>
    <source>
        <strain evidence="6">M08but</strain>
    </source>
</reference>
<dbReference type="InterPro" id="IPR003439">
    <property type="entry name" value="ABC_transporter-like_ATP-bd"/>
</dbReference>
<dbReference type="EMBL" id="JALJRB010000037">
    <property type="protein sequence ID" value="MCJ8502960.1"/>
    <property type="molecule type" value="Genomic_DNA"/>
</dbReference>
<feature type="domain" description="ABC transporter" evidence="5">
    <location>
        <begin position="6"/>
        <end position="243"/>
    </location>
</feature>
<evidence type="ECO:0000313" key="6">
    <source>
        <dbReference type="EMBL" id="MCJ8502960.1"/>
    </source>
</evidence>
<dbReference type="SMART" id="SM00382">
    <property type="entry name" value="AAA"/>
    <property type="match status" value="1"/>
</dbReference>
<comment type="caution">
    <text evidence="6">The sequence shown here is derived from an EMBL/GenBank/DDBJ whole genome shotgun (WGS) entry which is preliminary data.</text>
</comment>
<dbReference type="CDD" id="cd03235">
    <property type="entry name" value="ABC_Metallic_Cations"/>
    <property type="match status" value="1"/>
</dbReference>
<dbReference type="InterPro" id="IPR027417">
    <property type="entry name" value="P-loop_NTPase"/>
</dbReference>
<accession>A0AA41R8H5</accession>
<sequence>MADIVIEARHLFFAYNGQKVLEDVSFKIPAGDFVAVIGPNGGGKTTLLKLMLGLLTPTRGEVRVFGRPPREVSPRVGYVPQHVETHLHFPITVRDVVMMGRLQPGLKWPWPSRADRAAAAQALARMGVDHLAQRRISDLSGGQRQRVFIARALCARPEILFLDEPTAGIDPQGQVDLYCLLEQLNAELTIVLVSHDMLALSTHVKSVACVNRRLHYHDHPELTHDMMETMYPHTPGEACPVELVAHGVPHRVLKPHGNDS</sequence>
<evidence type="ECO:0000256" key="1">
    <source>
        <dbReference type="ARBA" id="ARBA00005417"/>
    </source>
</evidence>